<feature type="region of interest" description="Disordered" evidence="1">
    <location>
        <begin position="30"/>
        <end position="104"/>
    </location>
</feature>
<proteinExistence type="predicted"/>
<accession>A0A2H4SD22</accession>
<dbReference type="VEuPathDB" id="FungiDB:CCM_02810"/>
<reference evidence="2 3" key="1">
    <citation type="journal article" date="2017" name="BMC Genomics">
        <title>Chromosome level assembly and secondary metabolite potential of the parasitic fungus Cordyceps militaris.</title>
        <authorList>
            <person name="Kramer G.J."/>
            <person name="Nodwell J.R."/>
        </authorList>
    </citation>
    <scope>NUCLEOTIDE SEQUENCE [LARGE SCALE GENOMIC DNA]</scope>
    <source>
        <strain evidence="2 3">ATCC 34164</strain>
    </source>
</reference>
<evidence type="ECO:0000313" key="3">
    <source>
        <dbReference type="Proteomes" id="UP000323067"/>
    </source>
</evidence>
<name>A0A2H4SD22_CORMI</name>
<sequence>MTSNPQEPSSSPHSLYIALDFALLFPLPVCPRASSASSPRRTLPPETPLTHMPKYHRHPLTTTTTSNKTNHQQTTTSRMQSDSPEKERPRPNSSPTGFARTYQAHEATYFPRDVPMILVPDSPWPSNVVG</sequence>
<organism evidence="2 3">
    <name type="scientific">Cordyceps militaris</name>
    <name type="common">Caterpillar fungus</name>
    <name type="synonym">Clavaria militaris</name>
    <dbReference type="NCBI Taxonomy" id="73501"/>
    <lineage>
        <taxon>Eukaryota</taxon>
        <taxon>Fungi</taxon>
        <taxon>Dikarya</taxon>
        <taxon>Ascomycota</taxon>
        <taxon>Pezizomycotina</taxon>
        <taxon>Sordariomycetes</taxon>
        <taxon>Hypocreomycetidae</taxon>
        <taxon>Hypocreales</taxon>
        <taxon>Cordycipitaceae</taxon>
        <taxon>Cordyceps</taxon>
    </lineage>
</organism>
<feature type="compositionally biased region" description="Low complexity" evidence="1">
    <location>
        <begin position="61"/>
        <end position="77"/>
    </location>
</feature>
<evidence type="ECO:0000256" key="1">
    <source>
        <dbReference type="SAM" id="MobiDB-lite"/>
    </source>
</evidence>
<dbReference type="AlphaFoldDB" id="A0A2H4SD22"/>
<evidence type="ECO:0000313" key="2">
    <source>
        <dbReference type="EMBL" id="ATY61000.1"/>
    </source>
</evidence>
<gene>
    <name evidence="2" type="ORF">A9K55_006138</name>
</gene>
<feature type="compositionally biased region" description="Low complexity" evidence="1">
    <location>
        <begin position="31"/>
        <end position="41"/>
    </location>
</feature>
<dbReference type="Proteomes" id="UP000323067">
    <property type="component" value="Chromosome vi"/>
</dbReference>
<protein>
    <submittedName>
        <fullName evidence="2">Uncharacterized protein</fullName>
    </submittedName>
</protein>
<dbReference type="EMBL" id="CP023323">
    <property type="protein sequence ID" value="ATY61000.1"/>
    <property type="molecule type" value="Genomic_DNA"/>
</dbReference>
<dbReference type="VEuPathDB" id="FungiDB:A9K55_006138"/>